<evidence type="ECO:0000313" key="2">
    <source>
        <dbReference type="Proteomes" id="UP001153331"/>
    </source>
</evidence>
<evidence type="ECO:0000313" key="1">
    <source>
        <dbReference type="EMBL" id="KAJ8118431.1"/>
    </source>
</evidence>
<organism evidence="1 2">
    <name type="scientific">Boeremia exigua</name>
    <dbReference type="NCBI Taxonomy" id="749465"/>
    <lineage>
        <taxon>Eukaryota</taxon>
        <taxon>Fungi</taxon>
        <taxon>Dikarya</taxon>
        <taxon>Ascomycota</taxon>
        <taxon>Pezizomycotina</taxon>
        <taxon>Dothideomycetes</taxon>
        <taxon>Pleosporomycetidae</taxon>
        <taxon>Pleosporales</taxon>
        <taxon>Pleosporineae</taxon>
        <taxon>Didymellaceae</taxon>
        <taxon>Boeremia</taxon>
    </lineage>
</organism>
<keyword evidence="2" id="KW-1185">Reference proteome</keyword>
<protein>
    <submittedName>
        <fullName evidence="1">Uncharacterized protein</fullName>
    </submittedName>
</protein>
<dbReference type="EMBL" id="JAPHNI010000019">
    <property type="protein sequence ID" value="KAJ8118431.1"/>
    <property type="molecule type" value="Genomic_DNA"/>
</dbReference>
<reference evidence="1" key="1">
    <citation type="submission" date="2022-11" db="EMBL/GenBank/DDBJ databases">
        <title>Genome Sequence of Boeremia exigua.</title>
        <authorList>
            <person name="Buettner E."/>
        </authorList>
    </citation>
    <scope>NUCLEOTIDE SEQUENCE</scope>
    <source>
        <strain evidence="1">CU02</strain>
    </source>
</reference>
<name>A0ACC2IT95_9PLEO</name>
<accession>A0ACC2IT95</accession>
<dbReference type="Proteomes" id="UP001153331">
    <property type="component" value="Unassembled WGS sequence"/>
</dbReference>
<gene>
    <name evidence="1" type="ORF">OPT61_g575</name>
</gene>
<proteinExistence type="predicted"/>
<comment type="caution">
    <text evidence="1">The sequence shown here is derived from an EMBL/GenBank/DDBJ whole genome shotgun (WGS) entry which is preliminary data.</text>
</comment>
<sequence length="216" mass="24173">MRKRNDKTEPAATSKNAVKQDVCYTEEVKLQDFVGPLPTLPIERPTEQQPVCERVGARASFSLDAQSRPLWWTPETWSIRRSHKVFRFVLFLAAVAWSEFGRGVRRGVATAGAAPDCRRHQLIPHKLRHDHGKIGNATPLIRSPLWEECSDGPIISRPHGRAPCGSSEHPYTAQLRLAFQGLAKPPISCVCDRRSICIAPEESSQKQSSVLMCELI</sequence>